<protein>
    <submittedName>
        <fullName evidence="1">Uncharacterized protein</fullName>
    </submittedName>
</protein>
<evidence type="ECO:0000313" key="2">
    <source>
        <dbReference type="Proteomes" id="UP001177670"/>
    </source>
</evidence>
<dbReference type="AlphaFoldDB" id="A0AA40GDV6"/>
<dbReference type="EMBL" id="JAHYIQ010000001">
    <property type="protein sequence ID" value="KAK1135929.1"/>
    <property type="molecule type" value="Genomic_DNA"/>
</dbReference>
<keyword evidence="2" id="KW-1185">Reference proteome</keyword>
<proteinExistence type="predicted"/>
<accession>A0AA40GDV6</accession>
<reference evidence="1" key="1">
    <citation type="submission" date="2021-10" db="EMBL/GenBank/DDBJ databases">
        <title>Melipona bicolor Genome sequencing and assembly.</title>
        <authorList>
            <person name="Araujo N.S."/>
            <person name="Arias M.C."/>
        </authorList>
    </citation>
    <scope>NUCLEOTIDE SEQUENCE</scope>
    <source>
        <strain evidence="1">USP_2M_L1-L4_2017</strain>
        <tissue evidence="1">Whole body</tissue>
    </source>
</reference>
<dbReference type="Proteomes" id="UP001177670">
    <property type="component" value="Unassembled WGS sequence"/>
</dbReference>
<comment type="caution">
    <text evidence="1">The sequence shown here is derived from an EMBL/GenBank/DDBJ whole genome shotgun (WGS) entry which is preliminary data.</text>
</comment>
<gene>
    <name evidence="1" type="ORF">K0M31_000501</name>
</gene>
<organism evidence="1 2">
    <name type="scientific">Melipona bicolor</name>
    <dbReference type="NCBI Taxonomy" id="60889"/>
    <lineage>
        <taxon>Eukaryota</taxon>
        <taxon>Metazoa</taxon>
        <taxon>Ecdysozoa</taxon>
        <taxon>Arthropoda</taxon>
        <taxon>Hexapoda</taxon>
        <taxon>Insecta</taxon>
        <taxon>Pterygota</taxon>
        <taxon>Neoptera</taxon>
        <taxon>Endopterygota</taxon>
        <taxon>Hymenoptera</taxon>
        <taxon>Apocrita</taxon>
        <taxon>Aculeata</taxon>
        <taxon>Apoidea</taxon>
        <taxon>Anthophila</taxon>
        <taxon>Apidae</taxon>
        <taxon>Melipona</taxon>
    </lineage>
</organism>
<sequence>MYTLNRMLSIRQPRSALTSAKWLPWNSLLARTNARSTIGQHVTGYVASDTNVNWKQRIFLCKMGWVARLTISLTTGSIYWGSEAEIPEHVAIQYPMLTIIRRREISRNIPTTVSRGERRRAEDVAVACI</sequence>
<evidence type="ECO:0000313" key="1">
    <source>
        <dbReference type="EMBL" id="KAK1135929.1"/>
    </source>
</evidence>
<name>A0AA40GDV6_9HYME</name>